<organism evidence="6 7">
    <name type="scientific">Mortierella isabellina</name>
    <name type="common">Filamentous fungus</name>
    <name type="synonym">Umbelopsis isabellina</name>
    <dbReference type="NCBI Taxonomy" id="91625"/>
    <lineage>
        <taxon>Eukaryota</taxon>
        <taxon>Fungi</taxon>
        <taxon>Fungi incertae sedis</taxon>
        <taxon>Mucoromycota</taxon>
        <taxon>Mucoromycotina</taxon>
        <taxon>Umbelopsidomycetes</taxon>
        <taxon>Umbelopsidales</taxon>
        <taxon>Umbelopsidaceae</taxon>
        <taxon>Umbelopsis</taxon>
    </lineage>
</organism>
<evidence type="ECO:0000256" key="2">
    <source>
        <dbReference type="ARBA" id="ARBA00022980"/>
    </source>
</evidence>
<sequence length="211" mass="23262">MALWNGLCNVTRQVAQRSVSQHLSRPLISQSCQYSQVATEESSTAAATSTTTLIDESIVTPPEQEFIRQNPIVSQLVNTIMRDGKKARAQRLVSDALQDIRFKTNSDPLVVLTEAIESTSPMLKLTSAKKGSKVVHVPTALRERQRRRKAIVWILEGASKRPEKTFEARLSGEILSVINGASSALTKKNALHKLALANRANAQVSYNTNLR</sequence>
<dbReference type="GO" id="GO:0003723">
    <property type="term" value="F:RNA binding"/>
    <property type="evidence" value="ECO:0007669"/>
    <property type="project" value="InterPro"/>
</dbReference>
<dbReference type="EMBL" id="JAEPQZ010000009">
    <property type="protein sequence ID" value="KAG2177253.1"/>
    <property type="molecule type" value="Genomic_DNA"/>
</dbReference>
<evidence type="ECO:0000256" key="1">
    <source>
        <dbReference type="ARBA" id="ARBA00007151"/>
    </source>
</evidence>
<dbReference type="OrthoDB" id="9972728at2759"/>
<dbReference type="InterPro" id="IPR036823">
    <property type="entry name" value="Ribosomal_uS7_dom_sf"/>
</dbReference>
<dbReference type="GO" id="GO:0005840">
    <property type="term" value="C:ribosome"/>
    <property type="evidence" value="ECO:0007669"/>
    <property type="project" value="UniProtKB-KW"/>
</dbReference>
<proteinExistence type="inferred from homology"/>
<evidence type="ECO:0000313" key="7">
    <source>
        <dbReference type="Proteomes" id="UP000654370"/>
    </source>
</evidence>
<name>A0A8H7PNW5_MORIS</name>
<feature type="domain" description="Small ribosomal subunit protein uS7" evidence="5">
    <location>
        <begin position="67"/>
        <end position="199"/>
    </location>
</feature>
<dbReference type="SUPFAM" id="SSF47973">
    <property type="entry name" value="Ribosomal protein S7"/>
    <property type="match status" value="1"/>
</dbReference>
<dbReference type="InterPro" id="IPR047988">
    <property type="entry name" value="Ribosomal_uS7m_fungi"/>
</dbReference>
<comment type="similarity">
    <text evidence="1 4">Belongs to the universal ribosomal protein uS7 family.</text>
</comment>
<evidence type="ECO:0000256" key="4">
    <source>
        <dbReference type="RuleBase" id="RU003619"/>
    </source>
</evidence>
<keyword evidence="7" id="KW-1185">Reference proteome</keyword>
<dbReference type="InterPro" id="IPR020606">
    <property type="entry name" value="Ribosomal_uS7_CS"/>
</dbReference>
<keyword evidence="3 4" id="KW-0687">Ribonucleoprotein</keyword>
<dbReference type="AlphaFoldDB" id="A0A8H7PNW5"/>
<dbReference type="CDD" id="cd14868">
    <property type="entry name" value="uS7_Mitochondria_Fungi"/>
    <property type="match status" value="1"/>
</dbReference>
<dbReference type="GO" id="GO:1990904">
    <property type="term" value="C:ribonucleoprotein complex"/>
    <property type="evidence" value="ECO:0007669"/>
    <property type="project" value="UniProtKB-KW"/>
</dbReference>
<accession>A0A8H7PNW5</accession>
<dbReference type="Gene3D" id="1.10.455.10">
    <property type="entry name" value="Ribosomal protein S7 domain"/>
    <property type="match status" value="1"/>
</dbReference>
<reference evidence="6" key="1">
    <citation type="submission" date="2020-12" db="EMBL/GenBank/DDBJ databases">
        <title>Metabolic potential, ecology and presence of endohyphal bacteria is reflected in genomic diversity of Mucoromycotina.</title>
        <authorList>
            <person name="Muszewska A."/>
            <person name="Okrasinska A."/>
            <person name="Steczkiewicz K."/>
            <person name="Drgas O."/>
            <person name="Orlowska M."/>
            <person name="Perlinska-Lenart U."/>
            <person name="Aleksandrzak-Piekarczyk T."/>
            <person name="Szatraj K."/>
            <person name="Zielenkiewicz U."/>
            <person name="Pilsyk S."/>
            <person name="Malc E."/>
            <person name="Mieczkowski P."/>
            <person name="Kruszewska J.S."/>
            <person name="Biernat P."/>
            <person name="Pawlowska J."/>
        </authorList>
    </citation>
    <scope>NUCLEOTIDE SEQUENCE</scope>
    <source>
        <strain evidence="6">WA0000067209</strain>
    </source>
</reference>
<dbReference type="Proteomes" id="UP000654370">
    <property type="component" value="Unassembled WGS sequence"/>
</dbReference>
<dbReference type="PROSITE" id="PS00052">
    <property type="entry name" value="RIBOSOMAL_S7"/>
    <property type="match status" value="1"/>
</dbReference>
<dbReference type="GO" id="GO:0006412">
    <property type="term" value="P:translation"/>
    <property type="evidence" value="ECO:0007669"/>
    <property type="project" value="InterPro"/>
</dbReference>
<protein>
    <recommendedName>
        <fullName evidence="5">Small ribosomal subunit protein uS7 domain-containing protein</fullName>
    </recommendedName>
</protein>
<dbReference type="GO" id="GO:0003735">
    <property type="term" value="F:structural constituent of ribosome"/>
    <property type="evidence" value="ECO:0007669"/>
    <property type="project" value="InterPro"/>
</dbReference>
<dbReference type="PANTHER" id="PTHR11205">
    <property type="entry name" value="RIBOSOMAL PROTEIN S7"/>
    <property type="match status" value="1"/>
</dbReference>
<dbReference type="PIRSF" id="PIRSF002122">
    <property type="entry name" value="RPS7p_RPS7a_RPS5e_RPS7o"/>
    <property type="match status" value="1"/>
</dbReference>
<evidence type="ECO:0000259" key="5">
    <source>
        <dbReference type="Pfam" id="PF00177"/>
    </source>
</evidence>
<dbReference type="InterPro" id="IPR023798">
    <property type="entry name" value="Ribosomal_uS7_dom"/>
</dbReference>
<gene>
    <name evidence="6" type="ORF">INT43_007910</name>
</gene>
<comment type="caution">
    <text evidence="6">The sequence shown here is derived from an EMBL/GenBank/DDBJ whole genome shotgun (WGS) entry which is preliminary data.</text>
</comment>
<evidence type="ECO:0000256" key="3">
    <source>
        <dbReference type="ARBA" id="ARBA00023274"/>
    </source>
</evidence>
<dbReference type="Pfam" id="PF00177">
    <property type="entry name" value="Ribosomal_S7"/>
    <property type="match status" value="1"/>
</dbReference>
<dbReference type="InterPro" id="IPR000235">
    <property type="entry name" value="Ribosomal_uS7"/>
</dbReference>
<evidence type="ECO:0000313" key="6">
    <source>
        <dbReference type="EMBL" id="KAG2177253.1"/>
    </source>
</evidence>
<keyword evidence="2 4" id="KW-0689">Ribosomal protein</keyword>